<proteinExistence type="predicted"/>
<evidence type="ECO:0008006" key="4">
    <source>
        <dbReference type="Google" id="ProtNLM"/>
    </source>
</evidence>
<name>A0A8S1NUU6_PARPR</name>
<evidence type="ECO:0000313" key="2">
    <source>
        <dbReference type="EMBL" id="CAD8095972.1"/>
    </source>
</evidence>
<dbReference type="PANTHER" id="PTHR12621">
    <property type="entry name" value="CYSTEINE AND HISTIDINE-RICH DOMAIN CHORD -CONTAINING PROTEIN"/>
    <property type="match status" value="1"/>
</dbReference>
<dbReference type="Proteomes" id="UP000688137">
    <property type="component" value="Unassembled WGS sequence"/>
</dbReference>
<keyword evidence="1" id="KW-0812">Transmembrane</keyword>
<accession>A0A8S1NUU6</accession>
<dbReference type="GO" id="GO:0008270">
    <property type="term" value="F:zinc ion binding"/>
    <property type="evidence" value="ECO:0007669"/>
    <property type="project" value="TreeGrafter"/>
</dbReference>
<feature type="transmembrane region" description="Helical" evidence="1">
    <location>
        <begin position="33"/>
        <end position="52"/>
    </location>
</feature>
<organism evidence="2 3">
    <name type="scientific">Paramecium primaurelia</name>
    <dbReference type="NCBI Taxonomy" id="5886"/>
    <lineage>
        <taxon>Eukaryota</taxon>
        <taxon>Sar</taxon>
        <taxon>Alveolata</taxon>
        <taxon>Ciliophora</taxon>
        <taxon>Intramacronucleata</taxon>
        <taxon>Oligohymenophorea</taxon>
        <taxon>Peniculida</taxon>
        <taxon>Parameciidae</taxon>
        <taxon>Paramecium</taxon>
    </lineage>
</organism>
<keyword evidence="1" id="KW-0472">Membrane</keyword>
<protein>
    <recommendedName>
        <fullName evidence="4">Transmembrane protein</fullName>
    </recommendedName>
</protein>
<dbReference type="OMA" id="ANIIYTQ"/>
<gene>
    <name evidence="2" type="ORF">PPRIM_AZ9-3.1.T1000029</name>
</gene>
<keyword evidence="3" id="KW-1185">Reference proteome</keyword>
<evidence type="ECO:0000256" key="1">
    <source>
        <dbReference type="SAM" id="Phobius"/>
    </source>
</evidence>
<dbReference type="AlphaFoldDB" id="A0A8S1NUU6"/>
<keyword evidence="1" id="KW-1133">Transmembrane helix</keyword>
<reference evidence="2" key="1">
    <citation type="submission" date="2021-01" db="EMBL/GenBank/DDBJ databases">
        <authorList>
            <consortium name="Genoscope - CEA"/>
            <person name="William W."/>
        </authorList>
    </citation>
    <scope>NUCLEOTIDE SEQUENCE</scope>
</reference>
<dbReference type="EMBL" id="CAJJDM010000103">
    <property type="protein sequence ID" value="CAD8095972.1"/>
    <property type="molecule type" value="Genomic_DNA"/>
</dbReference>
<dbReference type="PANTHER" id="PTHR12621:SF7">
    <property type="entry name" value="CYSTEINE AND HISTIDINE-RICH DOMAIN-CONTAINING PROTEIN 1"/>
    <property type="match status" value="1"/>
</dbReference>
<evidence type="ECO:0000313" key="3">
    <source>
        <dbReference type="Proteomes" id="UP000688137"/>
    </source>
</evidence>
<sequence>MFKYFTKGIKQIDRFGVIFRPSVIDINPEYKSIFGGIATLLLYGCCLAYFFYQIIQWQRNTLLPKITSIQTSQSSKYYYMNDIISSFYARKNYRKDEIDPFDPQNIILQPILSKFKNQQLLESKSFKFDQKSSRYNNTEIILQDLELNLNLENTLDNPQIDYILSFGTCIQEFLLEGQRCANKTLVDIYMQQHSHALMMNNYVKEYNPKTMKLENVKKQSLTMLNNDTTMYFQNQIRISKTTIDNGFLFPSEKQQEFPVDIIMISQSIDTDSFQTIFYRATYLVLAYSLSETSQEQFIEYPKLSEVLADIGSIVSIILVLSHICLLINEQKLEKECIQKIITMYYPETINIKFKYNWYGKIIDVLQNDRSIDKVEFLKYYDEIKRVAIKKLNIANIIYTQAKLQFLIQSTYSQLQIKQAHKVGIRLKSFPKLQDQTNIEENQKNIPIGNYQIHDISNMESTDQNDNIISSSLKKISLNENQKFLFIKPQNDCHILNDEDFHLFTIGESIIKDNELNKQDCYFEKNYIDI</sequence>
<comment type="caution">
    <text evidence="2">The sequence shown here is derived from an EMBL/GenBank/DDBJ whole genome shotgun (WGS) entry which is preliminary data.</text>
</comment>